<reference evidence="7 8" key="1">
    <citation type="submission" date="2019-09" db="EMBL/GenBank/DDBJ databases">
        <title>FDA dAtabase for Regulatory Grade micrObial Sequences (FDA-ARGOS): Supporting development and validation of Infectious Disease Dx tests.</title>
        <authorList>
            <person name="Sciortino C."/>
            <person name="Tallon L."/>
            <person name="Sadzewicz L."/>
            <person name="Vavikolanu K."/>
            <person name="Mehta A."/>
            <person name="Aluvathingal J."/>
            <person name="Nadendla S."/>
            <person name="Nandy P."/>
            <person name="Geyer C."/>
            <person name="Yan Y."/>
            <person name="Sichtig H."/>
        </authorList>
    </citation>
    <scope>NUCLEOTIDE SEQUENCE [LARGE SCALE GENOMIC DNA]</scope>
    <source>
        <strain evidence="7 8">FDAARGOS_640</strain>
    </source>
</reference>
<dbReference type="Proteomes" id="UP000323865">
    <property type="component" value="Chromosome"/>
</dbReference>
<dbReference type="PROSITE" id="PS00584">
    <property type="entry name" value="PFKB_KINASES_2"/>
    <property type="match status" value="1"/>
</dbReference>
<dbReference type="CDD" id="cd01167">
    <property type="entry name" value="bac_FRK"/>
    <property type="match status" value="1"/>
</dbReference>
<dbReference type="InterPro" id="IPR029056">
    <property type="entry name" value="Ribokinase-like"/>
</dbReference>
<evidence type="ECO:0000256" key="5">
    <source>
        <dbReference type="ARBA" id="ARBA00022840"/>
    </source>
</evidence>
<keyword evidence="8" id="KW-1185">Reference proteome</keyword>
<dbReference type="PROSITE" id="PS00583">
    <property type="entry name" value="PFKB_KINASES_1"/>
    <property type="match status" value="1"/>
</dbReference>
<proteinExistence type="inferred from homology"/>
<evidence type="ECO:0000313" key="7">
    <source>
        <dbReference type="EMBL" id="QEU12329.1"/>
    </source>
</evidence>
<keyword evidence="2" id="KW-0808">Transferase</keyword>
<dbReference type="GO" id="GO:0016301">
    <property type="term" value="F:kinase activity"/>
    <property type="evidence" value="ECO:0007669"/>
    <property type="project" value="UniProtKB-KW"/>
</dbReference>
<evidence type="ECO:0000313" key="8">
    <source>
        <dbReference type="Proteomes" id="UP000323865"/>
    </source>
</evidence>
<name>A0ABX6A642_9MICO</name>
<feature type="domain" description="Carbohydrate kinase PfkB" evidence="6">
    <location>
        <begin position="23"/>
        <end position="297"/>
    </location>
</feature>
<comment type="similarity">
    <text evidence="1">Belongs to the carbohydrate kinase PfkB family.</text>
</comment>
<keyword evidence="5" id="KW-0067">ATP-binding</keyword>
<dbReference type="SUPFAM" id="SSF53613">
    <property type="entry name" value="Ribokinase-like"/>
    <property type="match status" value="1"/>
</dbReference>
<evidence type="ECO:0000256" key="4">
    <source>
        <dbReference type="ARBA" id="ARBA00022777"/>
    </source>
</evidence>
<keyword evidence="3" id="KW-0547">Nucleotide-binding</keyword>
<organism evidence="7 8">
    <name type="scientific">Dermabacter vaginalis</name>
    <dbReference type="NCBI Taxonomy" id="1630135"/>
    <lineage>
        <taxon>Bacteria</taxon>
        <taxon>Bacillati</taxon>
        <taxon>Actinomycetota</taxon>
        <taxon>Actinomycetes</taxon>
        <taxon>Micrococcales</taxon>
        <taxon>Dermabacteraceae</taxon>
        <taxon>Dermabacter</taxon>
    </lineage>
</organism>
<dbReference type="PANTHER" id="PTHR43085:SF1">
    <property type="entry name" value="PSEUDOURIDINE KINASE-RELATED"/>
    <property type="match status" value="1"/>
</dbReference>
<evidence type="ECO:0000256" key="2">
    <source>
        <dbReference type="ARBA" id="ARBA00022679"/>
    </source>
</evidence>
<protein>
    <submittedName>
        <fullName evidence="7">Carbohydrate kinase</fullName>
    </submittedName>
</protein>
<dbReference type="InterPro" id="IPR050306">
    <property type="entry name" value="PfkB_Carbo_kinase"/>
</dbReference>
<dbReference type="PANTHER" id="PTHR43085">
    <property type="entry name" value="HEXOKINASE FAMILY MEMBER"/>
    <property type="match status" value="1"/>
</dbReference>
<evidence type="ECO:0000256" key="3">
    <source>
        <dbReference type="ARBA" id="ARBA00022741"/>
    </source>
</evidence>
<accession>A0ABX6A642</accession>
<gene>
    <name evidence="7" type="ORF">FOB48_08445</name>
</gene>
<dbReference type="Gene3D" id="3.40.1190.20">
    <property type="match status" value="1"/>
</dbReference>
<dbReference type="InterPro" id="IPR002173">
    <property type="entry name" value="Carboh/pur_kinase_PfkB_CS"/>
</dbReference>
<dbReference type="RefSeq" id="WP_150333527.1">
    <property type="nucleotide sequence ID" value="NZ_CP044108.1"/>
</dbReference>
<keyword evidence="4 7" id="KW-0418">Kinase</keyword>
<dbReference type="InterPro" id="IPR011611">
    <property type="entry name" value="PfkB_dom"/>
</dbReference>
<evidence type="ECO:0000256" key="1">
    <source>
        <dbReference type="ARBA" id="ARBA00010688"/>
    </source>
</evidence>
<evidence type="ECO:0000259" key="6">
    <source>
        <dbReference type="Pfam" id="PF00294"/>
    </source>
</evidence>
<dbReference type="EMBL" id="CP044108">
    <property type="protein sequence ID" value="QEU12329.1"/>
    <property type="molecule type" value="Genomic_DNA"/>
</dbReference>
<sequence>MSTYLTIGEALTDIVIRTDAPRAEFPGGSPMNVAVALGRLGHTSHLLTHIGDDERGHAIERHVKASSVSLTPGSVRPGAATSTAAATIGEGGAATYDFDITWDPDPEGVPTQVEAVHTSSIAATLEPGADTLRRVVSSLREHALISYDPNARPSLMGDPSIVREPIEENIALADIVKASDEDLEWLYETSDIEQAAESWLRRGVRLAVITRGEQGATAFTAKGRVDIPGVRVEVTDTVGAGDTFSAGILDALSRKGLLGAEGREKIDQLKASEIKEILAHAALLASVTVSRAGANPPWTREIADRCTL</sequence>
<dbReference type="Pfam" id="PF00294">
    <property type="entry name" value="PfkB"/>
    <property type="match status" value="1"/>
</dbReference>